<evidence type="ECO:0000313" key="2">
    <source>
        <dbReference type="Proteomes" id="UP001430953"/>
    </source>
</evidence>
<protein>
    <submittedName>
        <fullName evidence="1">Uncharacterized protein</fullName>
    </submittedName>
</protein>
<comment type="caution">
    <text evidence="1">The sequence shown here is derived from an EMBL/GenBank/DDBJ whole genome shotgun (WGS) entry which is preliminary data.</text>
</comment>
<sequence>MQTFPDSHFNIIISPQVIKEILRTVSLASFLDTERSLRGEHWRHPAAWPRWDLNGGRAN</sequence>
<dbReference type="Proteomes" id="UP001430953">
    <property type="component" value="Unassembled WGS sequence"/>
</dbReference>
<name>A0AAW2FFY5_9HYME</name>
<reference evidence="1 2" key="1">
    <citation type="submission" date="2023-03" db="EMBL/GenBank/DDBJ databases">
        <title>High recombination rates correlate with genetic variation in Cardiocondyla obscurior ants.</title>
        <authorList>
            <person name="Errbii M."/>
        </authorList>
    </citation>
    <scope>NUCLEOTIDE SEQUENCE [LARGE SCALE GENOMIC DNA]</scope>
    <source>
        <strain evidence="1">Alpha-2009</strain>
        <tissue evidence="1">Whole body</tissue>
    </source>
</reference>
<gene>
    <name evidence="1" type="ORF">PUN28_011806</name>
</gene>
<dbReference type="AlphaFoldDB" id="A0AAW2FFY5"/>
<proteinExistence type="predicted"/>
<organism evidence="1 2">
    <name type="scientific">Cardiocondyla obscurior</name>
    <dbReference type="NCBI Taxonomy" id="286306"/>
    <lineage>
        <taxon>Eukaryota</taxon>
        <taxon>Metazoa</taxon>
        <taxon>Ecdysozoa</taxon>
        <taxon>Arthropoda</taxon>
        <taxon>Hexapoda</taxon>
        <taxon>Insecta</taxon>
        <taxon>Pterygota</taxon>
        <taxon>Neoptera</taxon>
        <taxon>Endopterygota</taxon>
        <taxon>Hymenoptera</taxon>
        <taxon>Apocrita</taxon>
        <taxon>Aculeata</taxon>
        <taxon>Formicoidea</taxon>
        <taxon>Formicidae</taxon>
        <taxon>Myrmicinae</taxon>
        <taxon>Cardiocondyla</taxon>
    </lineage>
</organism>
<evidence type="ECO:0000313" key="1">
    <source>
        <dbReference type="EMBL" id="KAL0114748.1"/>
    </source>
</evidence>
<accession>A0AAW2FFY5</accession>
<keyword evidence="2" id="KW-1185">Reference proteome</keyword>
<dbReference type="EMBL" id="JADYXP020000011">
    <property type="protein sequence ID" value="KAL0114748.1"/>
    <property type="molecule type" value="Genomic_DNA"/>
</dbReference>